<keyword evidence="1 3" id="KW-0808">Transferase</keyword>
<dbReference type="InterPro" id="IPR001296">
    <property type="entry name" value="Glyco_trans_1"/>
</dbReference>
<proteinExistence type="predicted"/>
<keyword evidence="4" id="KW-1185">Reference proteome</keyword>
<dbReference type="CDD" id="cd03809">
    <property type="entry name" value="GT4_MtfB-like"/>
    <property type="match status" value="1"/>
</dbReference>
<dbReference type="Gene3D" id="3.40.50.2000">
    <property type="entry name" value="Glycogen Phosphorylase B"/>
    <property type="match status" value="2"/>
</dbReference>
<dbReference type="AlphaFoldDB" id="A0A0H4PTM5"/>
<evidence type="ECO:0000313" key="4">
    <source>
        <dbReference type="Proteomes" id="UP000036520"/>
    </source>
</evidence>
<organism evidence="3 4">
    <name type="scientific">Cyclobacterium amurskyense</name>
    <dbReference type="NCBI Taxonomy" id="320787"/>
    <lineage>
        <taxon>Bacteria</taxon>
        <taxon>Pseudomonadati</taxon>
        <taxon>Bacteroidota</taxon>
        <taxon>Cytophagia</taxon>
        <taxon>Cytophagales</taxon>
        <taxon>Cyclobacteriaceae</taxon>
        <taxon>Cyclobacterium</taxon>
    </lineage>
</organism>
<dbReference type="SUPFAM" id="SSF53756">
    <property type="entry name" value="UDP-Glycosyltransferase/glycogen phosphorylase"/>
    <property type="match status" value="1"/>
</dbReference>
<dbReference type="PANTHER" id="PTHR46401">
    <property type="entry name" value="GLYCOSYLTRANSFERASE WBBK-RELATED"/>
    <property type="match status" value="1"/>
</dbReference>
<dbReference type="KEGG" id="camu:CA2015_2264"/>
<dbReference type="PANTHER" id="PTHR46401:SF2">
    <property type="entry name" value="GLYCOSYLTRANSFERASE WBBK-RELATED"/>
    <property type="match status" value="1"/>
</dbReference>
<gene>
    <name evidence="3" type="ORF">CA2015_2264</name>
</gene>
<protein>
    <submittedName>
        <fullName evidence="3">Glycosyl transferase, group 1</fullName>
    </submittedName>
</protein>
<dbReference type="Proteomes" id="UP000036520">
    <property type="component" value="Chromosome"/>
</dbReference>
<evidence type="ECO:0000313" key="3">
    <source>
        <dbReference type="EMBL" id="AKP51682.1"/>
    </source>
</evidence>
<dbReference type="EMBL" id="CP012040">
    <property type="protein sequence ID" value="AKP51682.1"/>
    <property type="molecule type" value="Genomic_DNA"/>
</dbReference>
<dbReference type="STRING" id="320787.CA2015_2264"/>
<accession>A0A0H4PTM5</accession>
<evidence type="ECO:0000259" key="2">
    <source>
        <dbReference type="Pfam" id="PF00534"/>
    </source>
</evidence>
<evidence type="ECO:0000256" key="1">
    <source>
        <dbReference type="ARBA" id="ARBA00022679"/>
    </source>
</evidence>
<dbReference type="GO" id="GO:0016757">
    <property type="term" value="F:glycosyltransferase activity"/>
    <property type="evidence" value="ECO:0007669"/>
    <property type="project" value="InterPro"/>
</dbReference>
<name>A0A0H4PTM5_9BACT</name>
<dbReference type="RefSeq" id="WP_048641991.1">
    <property type="nucleotide sequence ID" value="NZ_CAXBGM010000021.1"/>
</dbReference>
<reference evidence="3 4" key="1">
    <citation type="submission" date="2015-07" db="EMBL/GenBank/DDBJ databases">
        <authorList>
            <person name="Kim K.M."/>
        </authorList>
    </citation>
    <scope>NUCLEOTIDE SEQUENCE [LARGE SCALE GENOMIC DNA]</scope>
    <source>
        <strain evidence="3 4">KCTC 12363</strain>
    </source>
</reference>
<sequence>MKSKPKKVILLDIFFQYLAQTGIKTYTENLLDQVEAYNGENYTFVIYPSREKILKNNFFKGKTARWKNWVFQLQYFSHKLIVLPVLSFWYKADLVLSPDILSPIYSRGKRVSVIHDAFFWESPEHYNALWRKIYLFLLQKSIDSGANVLTISHFAKGRISKYLRTSNPIEVIPTGLDLKVKAKTEKLVSPLSNPYFIHVGVMEKRKNIVRLIEAFSIFLKKVKKDYSLVLVGQRGPREALDDYGAILEEVKKHQLEGEVVFTGYLDEDALTSYYNSAEAYVFPSTNEGFGLPVLEAFSYGLPVIIGPQGALQEVGGDAVLVSKSFAAEDFSEAMLRISKEEETRQQLIALGFKRLSLFTGEKFFLSLLAYFNRSIDG</sequence>
<dbReference type="Pfam" id="PF00534">
    <property type="entry name" value="Glycos_transf_1"/>
    <property type="match status" value="1"/>
</dbReference>
<dbReference type="OrthoDB" id="9801609at2"/>
<feature type="domain" description="Glycosyl transferase family 1" evidence="2">
    <location>
        <begin position="183"/>
        <end position="349"/>
    </location>
</feature>